<evidence type="ECO:0000313" key="3">
    <source>
        <dbReference type="Proteomes" id="UP000309450"/>
    </source>
</evidence>
<sequence>MRNEGPFIVEWVTWYRLLGFTDILVVTNDCTDPSPDLLDALARAGWVHHLRCDVPPGQPITRRKLRAAKAHPAVTGADWVMVADVDEFLVIHRGEGRITDLIPPGPPAFLGMSINWKVFGSSGIETYADQPVHHQFLQCQRPRHAMGRWVKAIFRRPDWFGRLGEHGPRRFDIAAAGGDWDTPGLGWITADGRPMPGFRAEAGGPRTLPAGLVGHKVAQINHYMLRSHESFGLKRGTLSPVALRDRYDDAYFARADRNEAMDITALRHADAFEALRQDCLRLPDVWRLHHLCCADHVARIVARAGGRPEDDPRHAAHLQKAQGAPEFPED</sequence>
<gene>
    <name evidence="2" type="ORF">E7811_03570</name>
</gene>
<keyword evidence="3" id="KW-1185">Reference proteome</keyword>
<dbReference type="GO" id="GO:0016740">
    <property type="term" value="F:transferase activity"/>
    <property type="evidence" value="ECO:0007669"/>
    <property type="project" value="UniProtKB-KW"/>
</dbReference>
<dbReference type="RefSeq" id="WP_136393197.1">
    <property type="nucleotide sequence ID" value="NZ_SSND01000001.1"/>
</dbReference>
<evidence type="ECO:0000256" key="1">
    <source>
        <dbReference type="SAM" id="MobiDB-lite"/>
    </source>
</evidence>
<protein>
    <submittedName>
        <fullName evidence="2">Glycosyltransferase family 2 protein</fullName>
    </submittedName>
</protein>
<feature type="region of interest" description="Disordered" evidence="1">
    <location>
        <begin position="306"/>
        <end position="330"/>
    </location>
</feature>
<dbReference type="Pfam" id="PF13704">
    <property type="entry name" value="Glyco_tranf_2_4"/>
    <property type="match status" value="1"/>
</dbReference>
<name>A0A4S3MQS5_9RHOB</name>
<evidence type="ECO:0000313" key="2">
    <source>
        <dbReference type="EMBL" id="THD84818.1"/>
    </source>
</evidence>
<comment type="caution">
    <text evidence="2">The sequence shown here is derived from an EMBL/GenBank/DDBJ whole genome shotgun (WGS) entry which is preliminary data.</text>
</comment>
<dbReference type="Proteomes" id="UP000309450">
    <property type="component" value="Unassembled WGS sequence"/>
</dbReference>
<keyword evidence="2" id="KW-0808">Transferase</keyword>
<dbReference type="InterPro" id="IPR029044">
    <property type="entry name" value="Nucleotide-diphossugar_trans"/>
</dbReference>
<dbReference type="AlphaFoldDB" id="A0A4S3MQS5"/>
<accession>A0A4S3MQS5</accession>
<dbReference type="SUPFAM" id="SSF53448">
    <property type="entry name" value="Nucleotide-diphospho-sugar transferases"/>
    <property type="match status" value="1"/>
</dbReference>
<reference evidence="2 3" key="1">
    <citation type="submission" date="2019-04" db="EMBL/GenBank/DDBJ databases">
        <title>Draft genome sequence of Gemmobacter aestuarii sp. nov.</title>
        <authorList>
            <person name="Hameed A."/>
            <person name="Lin S.-Y."/>
            <person name="Shahina M."/>
            <person name="Lai W.-A."/>
            <person name="Young C.-C."/>
        </authorList>
    </citation>
    <scope>NUCLEOTIDE SEQUENCE [LARGE SCALE GENOMIC DNA]</scope>
    <source>
        <strain evidence="2 3">CC-PW-75</strain>
    </source>
</reference>
<dbReference type="EMBL" id="SSND01000001">
    <property type="protein sequence ID" value="THD84818.1"/>
    <property type="molecule type" value="Genomic_DNA"/>
</dbReference>
<organism evidence="2 3">
    <name type="scientific">Aliigemmobacter aestuarii</name>
    <dbReference type="NCBI Taxonomy" id="1445661"/>
    <lineage>
        <taxon>Bacteria</taxon>
        <taxon>Pseudomonadati</taxon>
        <taxon>Pseudomonadota</taxon>
        <taxon>Alphaproteobacteria</taxon>
        <taxon>Rhodobacterales</taxon>
        <taxon>Paracoccaceae</taxon>
        <taxon>Aliigemmobacter</taxon>
    </lineage>
</organism>
<proteinExistence type="predicted"/>
<dbReference type="OrthoDB" id="4964299at2"/>